<accession>A0A0E9VLD5</accession>
<sequence>MQQKISGTTKN</sequence>
<organism evidence="1">
    <name type="scientific">Anguilla anguilla</name>
    <name type="common">European freshwater eel</name>
    <name type="synonym">Muraena anguilla</name>
    <dbReference type="NCBI Taxonomy" id="7936"/>
    <lineage>
        <taxon>Eukaryota</taxon>
        <taxon>Metazoa</taxon>
        <taxon>Chordata</taxon>
        <taxon>Craniata</taxon>
        <taxon>Vertebrata</taxon>
        <taxon>Euteleostomi</taxon>
        <taxon>Actinopterygii</taxon>
        <taxon>Neopterygii</taxon>
        <taxon>Teleostei</taxon>
        <taxon>Anguilliformes</taxon>
        <taxon>Anguillidae</taxon>
        <taxon>Anguilla</taxon>
    </lineage>
</organism>
<reference evidence="1" key="2">
    <citation type="journal article" date="2015" name="Fish Shellfish Immunol.">
        <title>Early steps in the European eel (Anguilla anguilla)-Vibrio vulnificus interaction in the gills: Role of the RtxA13 toxin.</title>
        <authorList>
            <person name="Callol A."/>
            <person name="Pajuelo D."/>
            <person name="Ebbesson L."/>
            <person name="Teles M."/>
            <person name="MacKenzie S."/>
            <person name="Amaro C."/>
        </authorList>
    </citation>
    <scope>NUCLEOTIDE SEQUENCE</scope>
</reference>
<evidence type="ECO:0000313" key="1">
    <source>
        <dbReference type="EMBL" id="JAH78867.1"/>
    </source>
</evidence>
<reference evidence="1" key="1">
    <citation type="submission" date="2014-11" db="EMBL/GenBank/DDBJ databases">
        <authorList>
            <person name="Amaro Gonzalez C."/>
        </authorList>
    </citation>
    <scope>NUCLEOTIDE SEQUENCE</scope>
</reference>
<proteinExistence type="predicted"/>
<name>A0A0E9VLD5_ANGAN</name>
<protein>
    <submittedName>
        <fullName evidence="1">Uncharacterized protein</fullName>
    </submittedName>
</protein>
<dbReference type="EMBL" id="GBXM01029710">
    <property type="protein sequence ID" value="JAH78867.1"/>
    <property type="molecule type" value="Transcribed_RNA"/>
</dbReference>